<evidence type="ECO:0000313" key="2">
    <source>
        <dbReference type="Proteomes" id="UP000076858"/>
    </source>
</evidence>
<sequence>MGFCCWRCTGEIERMSLPCLHVHCDSRIFDPGNYSANKYHQPASHVCQSPKILYIERVARDRFRDFSAFISTAHVKVRPQMAVPRKIVLHYSNNNNKVGENVISAVLAAKTMCGLYCCSELLFIILPLGY</sequence>
<comment type="caution">
    <text evidence="1">The sequence shown here is derived from an EMBL/GenBank/DDBJ whole genome shotgun (WGS) entry which is preliminary data.</text>
</comment>
<proteinExistence type="predicted"/>
<evidence type="ECO:0000313" key="1">
    <source>
        <dbReference type="EMBL" id="KZS07917.1"/>
    </source>
</evidence>
<protein>
    <submittedName>
        <fullName evidence="1">Uncharacterized protein</fullName>
    </submittedName>
</protein>
<organism evidence="1 2">
    <name type="scientific">Daphnia magna</name>
    <dbReference type="NCBI Taxonomy" id="35525"/>
    <lineage>
        <taxon>Eukaryota</taxon>
        <taxon>Metazoa</taxon>
        <taxon>Ecdysozoa</taxon>
        <taxon>Arthropoda</taxon>
        <taxon>Crustacea</taxon>
        <taxon>Branchiopoda</taxon>
        <taxon>Diplostraca</taxon>
        <taxon>Cladocera</taxon>
        <taxon>Anomopoda</taxon>
        <taxon>Daphniidae</taxon>
        <taxon>Daphnia</taxon>
    </lineage>
</organism>
<dbReference type="EMBL" id="LRGB01002384">
    <property type="protein sequence ID" value="KZS07917.1"/>
    <property type="molecule type" value="Genomic_DNA"/>
</dbReference>
<accession>A0A0P6CKD0</accession>
<keyword evidence="2" id="KW-1185">Reference proteome</keyword>
<reference evidence="1 2" key="1">
    <citation type="submission" date="2016-03" db="EMBL/GenBank/DDBJ databases">
        <title>EvidentialGene: Evidence-directed Construction of Genes on Genomes.</title>
        <authorList>
            <person name="Gilbert D.G."/>
            <person name="Choi J.-H."/>
            <person name="Mockaitis K."/>
            <person name="Colbourne J."/>
            <person name="Pfrender M."/>
        </authorList>
    </citation>
    <scope>NUCLEOTIDE SEQUENCE [LARGE SCALE GENOMIC DNA]</scope>
    <source>
        <strain evidence="1 2">Xinb3</strain>
        <tissue evidence="1">Complete organism</tissue>
    </source>
</reference>
<dbReference type="Proteomes" id="UP000076858">
    <property type="component" value="Unassembled WGS sequence"/>
</dbReference>
<gene>
    <name evidence="1" type="ORF">APZ42_028304</name>
</gene>
<dbReference type="AlphaFoldDB" id="A0A0P6CKD0"/>
<name>A0A0P6CKD0_9CRUS</name>